<name>A0A1R2BVK2_9CILI</name>
<dbReference type="EMBL" id="MPUH01000407">
    <property type="protein sequence ID" value="OMJ80800.1"/>
    <property type="molecule type" value="Genomic_DNA"/>
</dbReference>
<dbReference type="Proteomes" id="UP000187209">
    <property type="component" value="Unassembled WGS sequence"/>
</dbReference>
<accession>A0A1R2BVK2</accession>
<proteinExistence type="predicted"/>
<organism evidence="2 3">
    <name type="scientific">Stentor coeruleus</name>
    <dbReference type="NCBI Taxonomy" id="5963"/>
    <lineage>
        <taxon>Eukaryota</taxon>
        <taxon>Sar</taxon>
        <taxon>Alveolata</taxon>
        <taxon>Ciliophora</taxon>
        <taxon>Postciliodesmatophora</taxon>
        <taxon>Heterotrichea</taxon>
        <taxon>Heterotrichida</taxon>
        <taxon>Stentoridae</taxon>
        <taxon>Stentor</taxon>
    </lineage>
</organism>
<feature type="region of interest" description="Disordered" evidence="1">
    <location>
        <begin position="164"/>
        <end position="187"/>
    </location>
</feature>
<dbReference type="InterPro" id="IPR010736">
    <property type="entry name" value="SHIPPO-rpt"/>
</dbReference>
<protein>
    <submittedName>
        <fullName evidence="2">Uncharacterized protein</fullName>
    </submittedName>
</protein>
<sequence length="223" mass="24321">MDYPVSLNGLYIKNNKHKLGGNSQANFISKLSEKSSNLLPISYKDLLKPPGPGDYSILSRMSGPAFSLSGKPKNRVQSLTPGPGSYLIPLRHVVCTKFSPAKERPMKTPDKVGPGSYTPFYEYSTPGWRFGDSKRQELPVSESPGPGAYSVPSHFSKKAFSIYPRRKLQESSPTPGPGAYNPKHADKSLKFSLSPKLDYTAKEDVPGPGAYSPNLSLGLNFPK</sequence>
<dbReference type="InterPro" id="IPR051291">
    <property type="entry name" value="CIMAP"/>
</dbReference>
<dbReference type="OrthoDB" id="429991at2759"/>
<dbReference type="Pfam" id="PF07004">
    <property type="entry name" value="SHIPPO-rpt"/>
    <property type="match status" value="4"/>
</dbReference>
<dbReference type="PANTHER" id="PTHR21580">
    <property type="entry name" value="SHIPPO-1-RELATED"/>
    <property type="match status" value="1"/>
</dbReference>
<feature type="region of interest" description="Disordered" evidence="1">
    <location>
        <begin position="202"/>
        <end position="223"/>
    </location>
</feature>
<evidence type="ECO:0000313" key="2">
    <source>
        <dbReference type="EMBL" id="OMJ80800.1"/>
    </source>
</evidence>
<evidence type="ECO:0000313" key="3">
    <source>
        <dbReference type="Proteomes" id="UP000187209"/>
    </source>
</evidence>
<dbReference type="PANTHER" id="PTHR21580:SF28">
    <property type="entry name" value="BOREALIN N-TERMINAL DOMAIN-CONTAINING PROTEIN-RELATED"/>
    <property type="match status" value="1"/>
</dbReference>
<reference evidence="2 3" key="1">
    <citation type="submission" date="2016-11" db="EMBL/GenBank/DDBJ databases">
        <title>The macronuclear genome of Stentor coeruleus: a giant cell with tiny introns.</title>
        <authorList>
            <person name="Slabodnick M."/>
            <person name="Ruby J.G."/>
            <person name="Reiff S.B."/>
            <person name="Swart E.C."/>
            <person name="Gosai S."/>
            <person name="Prabakaran S."/>
            <person name="Witkowska E."/>
            <person name="Larue G.E."/>
            <person name="Fisher S."/>
            <person name="Freeman R.M."/>
            <person name="Gunawardena J."/>
            <person name="Chu W."/>
            <person name="Stover N.A."/>
            <person name="Gregory B.D."/>
            <person name="Nowacki M."/>
            <person name="Derisi J."/>
            <person name="Roy S.W."/>
            <person name="Marshall W.F."/>
            <person name="Sood P."/>
        </authorList>
    </citation>
    <scope>NUCLEOTIDE SEQUENCE [LARGE SCALE GENOMIC DNA]</scope>
    <source>
        <strain evidence="2">WM001</strain>
    </source>
</reference>
<dbReference type="AlphaFoldDB" id="A0A1R2BVK2"/>
<comment type="caution">
    <text evidence="2">The sequence shown here is derived from an EMBL/GenBank/DDBJ whole genome shotgun (WGS) entry which is preliminary data.</text>
</comment>
<keyword evidence="3" id="KW-1185">Reference proteome</keyword>
<evidence type="ECO:0000256" key="1">
    <source>
        <dbReference type="SAM" id="MobiDB-lite"/>
    </source>
</evidence>
<gene>
    <name evidence="2" type="ORF">SteCoe_18854</name>
</gene>